<keyword evidence="2" id="KW-1185">Reference proteome</keyword>
<name>A0ABR4C7P1_9HELO</name>
<reference evidence="1 2" key="1">
    <citation type="journal article" date="2024" name="Commun. Biol.">
        <title>Comparative genomic analysis of thermophilic fungi reveals convergent evolutionary adaptations and gene losses.</title>
        <authorList>
            <person name="Steindorff A.S."/>
            <person name="Aguilar-Pontes M.V."/>
            <person name="Robinson A.J."/>
            <person name="Andreopoulos B."/>
            <person name="LaButti K."/>
            <person name="Kuo A."/>
            <person name="Mondo S."/>
            <person name="Riley R."/>
            <person name="Otillar R."/>
            <person name="Haridas S."/>
            <person name="Lipzen A."/>
            <person name="Grimwood J."/>
            <person name="Schmutz J."/>
            <person name="Clum A."/>
            <person name="Reid I.D."/>
            <person name="Moisan M.C."/>
            <person name="Butler G."/>
            <person name="Nguyen T.T.M."/>
            <person name="Dewar K."/>
            <person name="Conant G."/>
            <person name="Drula E."/>
            <person name="Henrissat B."/>
            <person name="Hansel C."/>
            <person name="Singer S."/>
            <person name="Hutchinson M.I."/>
            <person name="de Vries R.P."/>
            <person name="Natvig D.O."/>
            <person name="Powell A.J."/>
            <person name="Tsang A."/>
            <person name="Grigoriev I.V."/>
        </authorList>
    </citation>
    <scope>NUCLEOTIDE SEQUENCE [LARGE SCALE GENOMIC DNA]</scope>
    <source>
        <strain evidence="1 2">CBS 494.80</strain>
    </source>
</reference>
<accession>A0ABR4C7P1</accession>
<dbReference type="PANTHER" id="PTHR47657:SF11">
    <property type="entry name" value="FINGER DOMAIN PROTEIN, PUTATIVE (AFU_ORTHOLOGUE AFUA_1G01650)-RELATED"/>
    <property type="match status" value="1"/>
</dbReference>
<evidence type="ECO:0000313" key="1">
    <source>
        <dbReference type="EMBL" id="KAL2065949.1"/>
    </source>
</evidence>
<dbReference type="EMBL" id="JAZHXI010000012">
    <property type="protein sequence ID" value="KAL2065949.1"/>
    <property type="molecule type" value="Genomic_DNA"/>
</dbReference>
<evidence type="ECO:0000313" key="2">
    <source>
        <dbReference type="Proteomes" id="UP001595075"/>
    </source>
</evidence>
<proteinExistence type="predicted"/>
<dbReference type="PANTHER" id="PTHR47657">
    <property type="entry name" value="STEROL REGULATORY ELEMENT-BINDING PROTEIN ECM22"/>
    <property type="match status" value="1"/>
</dbReference>
<organism evidence="1 2">
    <name type="scientific">Oculimacula yallundae</name>
    <dbReference type="NCBI Taxonomy" id="86028"/>
    <lineage>
        <taxon>Eukaryota</taxon>
        <taxon>Fungi</taxon>
        <taxon>Dikarya</taxon>
        <taxon>Ascomycota</taxon>
        <taxon>Pezizomycotina</taxon>
        <taxon>Leotiomycetes</taxon>
        <taxon>Helotiales</taxon>
        <taxon>Ploettnerulaceae</taxon>
        <taxon>Oculimacula</taxon>
    </lineage>
</organism>
<evidence type="ECO:0008006" key="3">
    <source>
        <dbReference type="Google" id="ProtNLM"/>
    </source>
</evidence>
<comment type="caution">
    <text evidence="1">The sequence shown here is derived from an EMBL/GenBank/DDBJ whole genome shotgun (WGS) entry which is preliminary data.</text>
</comment>
<gene>
    <name evidence="1" type="ORF">VTL71DRAFT_3619</name>
</gene>
<sequence>MKADQTAKNVPVAAGISDVLMRHPDAAETQPQVPLTSAIWVEDSSSSYHMDGKCQLLINRYLGLSLMNAGDPLMAKVNSELLKLAFDYPCLMHASLAVALTYDRHVNSSVGHRRTVEECSHWSEATVLLNKRLLQPIKAKDKDPIWGTAAALTIITFSSPDACTPQDSWPLQCSRSSDLYWLYMGEGKMSLWDILNPLRPDSIFRVMSATYALMNTPLPHSGIDGIPSAIAAVCHLEDSTTEESSSYFHAAHAVSRILQLQDGEVDVAQVQFFMRSINGHFKDLLGRKDPVALLLLYLWYQKAGRSIWWIEARAKIECPSICSYLHIYHSRNTAVMAFLSSRTDFAEVPNQPRFT</sequence>
<protein>
    <recommendedName>
        <fullName evidence="3">C6 finger domain protein</fullName>
    </recommendedName>
</protein>
<dbReference type="Proteomes" id="UP001595075">
    <property type="component" value="Unassembled WGS sequence"/>
</dbReference>
<dbReference type="InterPro" id="IPR052400">
    <property type="entry name" value="Zn2-C6_fungal_TF"/>
</dbReference>